<accession>A0A7R7TFY9</accession>
<feature type="chain" id="PRO_5032425829" evidence="1">
    <location>
        <begin position="21"/>
        <end position="228"/>
    </location>
</feature>
<evidence type="ECO:0000313" key="3">
    <source>
        <dbReference type="Proteomes" id="UP000596099"/>
    </source>
</evidence>
<dbReference type="EMBL" id="AP024271">
    <property type="protein sequence ID" value="BCP67235.1"/>
    <property type="molecule type" value="Genomic_DNA"/>
</dbReference>
<dbReference type="PROSITE" id="PS51257">
    <property type="entry name" value="PROKAR_LIPOPROTEIN"/>
    <property type="match status" value="1"/>
</dbReference>
<reference evidence="3" key="1">
    <citation type="submission" date="2021-01" db="EMBL/GenBank/DDBJ databases">
        <title>Complete Genome Sequence of Thermus thermophilus Strain HB5018, Isolated from Mine Onsen Hot Spring.</title>
        <authorList>
            <person name="Miyazaki K."/>
            <person name="Moriya T."/>
            <person name="Nemoto N."/>
            <person name="Oshima T."/>
            <person name="Yura K."/>
            <person name="Bessho Y."/>
        </authorList>
    </citation>
    <scope>NUCLEOTIDE SEQUENCE [LARGE SCALE GENOMIC DNA]</scope>
    <source>
        <strain evidence="3">HB5018</strain>
        <plasmid evidence="3">pHB5018b</plasmid>
    </source>
</reference>
<evidence type="ECO:0000256" key="1">
    <source>
        <dbReference type="SAM" id="SignalP"/>
    </source>
</evidence>
<proteinExistence type="predicted"/>
<protein>
    <submittedName>
        <fullName evidence="2">Uncharacterized protein</fullName>
    </submittedName>
</protein>
<gene>
    <name evidence="2" type="ORF">TthHB5018_b21690</name>
</gene>
<dbReference type="AlphaFoldDB" id="A0A7R7TFY9"/>
<sequence length="228" mass="23606">MKRWLLALTALVLVACNGLQGPGSPGTSSPWREVSSGTSDTLTGVAYGNGVFVAVGGASGKSTILVSRDGQSWTRVSYDAQSFLNGIAYDNGLFVAVGFDETILISPDGYSWTKVHGTGSALQYLNGVAYGGGRWVATGAFSQLLVSQDAGASAWQRVDLNAWELVGVVYGNGRFVVSGQLGHLFTSTDGLAWQAVSSGTDANLGNAVFGGVKCCPEFGPPQERGQGV</sequence>
<dbReference type="RefSeq" id="WP_259330086.1">
    <property type="nucleotide sequence ID" value="NZ_AP024271.1"/>
</dbReference>
<keyword evidence="1" id="KW-0732">Signal</keyword>
<dbReference type="Proteomes" id="UP000596099">
    <property type="component" value="Plasmid pHB5018b"/>
</dbReference>
<evidence type="ECO:0000313" key="2">
    <source>
        <dbReference type="EMBL" id="BCP67235.1"/>
    </source>
</evidence>
<organism evidence="2 3">
    <name type="scientific">Thermus thermophilus</name>
    <dbReference type="NCBI Taxonomy" id="274"/>
    <lineage>
        <taxon>Bacteria</taxon>
        <taxon>Thermotogati</taxon>
        <taxon>Deinococcota</taxon>
        <taxon>Deinococci</taxon>
        <taxon>Thermales</taxon>
        <taxon>Thermaceae</taxon>
        <taxon>Thermus</taxon>
    </lineage>
</organism>
<keyword evidence="2" id="KW-0614">Plasmid</keyword>
<dbReference type="SUPFAM" id="SSF110296">
    <property type="entry name" value="Oligoxyloglucan reducing end-specific cellobiohydrolase"/>
    <property type="match status" value="1"/>
</dbReference>
<feature type="signal peptide" evidence="1">
    <location>
        <begin position="1"/>
        <end position="20"/>
    </location>
</feature>
<name>A0A7R7TFY9_THETH</name>
<geneLocation type="plasmid" evidence="2 3">
    <name>pHB5018b</name>
</geneLocation>